<dbReference type="EMBL" id="QSND01000005">
    <property type="protein sequence ID" value="KAA6447824.1"/>
    <property type="molecule type" value="Genomic_DNA"/>
</dbReference>
<dbReference type="Proteomes" id="UP000324326">
    <property type="component" value="Unassembled WGS sequence"/>
</dbReference>
<evidence type="ECO:0000313" key="2">
    <source>
        <dbReference type="Proteomes" id="UP000324326"/>
    </source>
</evidence>
<accession>A0A5M8RLV0</accession>
<reference evidence="1 2" key="1">
    <citation type="submission" date="2018-08" db="EMBL/GenBank/DDBJ databases">
        <title>Bacillus phenotypic plasticity.</title>
        <authorList>
            <person name="Hurtado E."/>
        </authorList>
    </citation>
    <scope>NUCLEOTIDE SEQUENCE [LARGE SCALE GENOMIC DNA]</scope>
    <source>
        <strain evidence="1 2">427</strain>
    </source>
</reference>
<organism evidence="1 2">
    <name type="scientific">Bacillus swezeyi</name>
    <dbReference type="NCBI Taxonomy" id="1925020"/>
    <lineage>
        <taxon>Bacteria</taxon>
        <taxon>Bacillati</taxon>
        <taxon>Bacillota</taxon>
        <taxon>Bacilli</taxon>
        <taxon>Bacillales</taxon>
        <taxon>Bacillaceae</taxon>
        <taxon>Bacillus</taxon>
    </lineage>
</organism>
<protein>
    <submittedName>
        <fullName evidence="1">Uncharacterized protein</fullName>
    </submittedName>
</protein>
<proteinExistence type="predicted"/>
<name>A0A5M8RLV0_9BACI</name>
<dbReference type="AlphaFoldDB" id="A0A5M8RLV0"/>
<evidence type="ECO:0000313" key="1">
    <source>
        <dbReference type="EMBL" id="KAA6447824.1"/>
    </source>
</evidence>
<sequence>MALFKSQAFNVDKILKRFRVLGFCHPFIAIRNLCSLGRASLGLSQDVMTTVFGQETSAHLTVVPPERLAAVPSLTQQA</sequence>
<gene>
    <name evidence="1" type="ORF">DX927_21540</name>
</gene>
<comment type="caution">
    <text evidence="1">The sequence shown here is derived from an EMBL/GenBank/DDBJ whole genome shotgun (WGS) entry which is preliminary data.</text>
</comment>